<name>A0ABM7NRT6_9VIRU</name>
<dbReference type="RefSeq" id="YP_010841467.1">
    <property type="nucleotide sequence ID" value="NC_079139.1"/>
</dbReference>
<proteinExistence type="predicted"/>
<dbReference type="EMBL" id="AP024483">
    <property type="protein sequence ID" value="BCS82859.1"/>
    <property type="molecule type" value="Genomic_DNA"/>
</dbReference>
<feature type="compositionally biased region" description="Basic and acidic residues" evidence="1">
    <location>
        <begin position="84"/>
        <end position="103"/>
    </location>
</feature>
<evidence type="ECO:0000313" key="4">
    <source>
        <dbReference type="Proteomes" id="UP001321479"/>
    </source>
</evidence>
<keyword evidence="2" id="KW-0812">Transmembrane</keyword>
<keyword evidence="2" id="KW-0472">Membrane</keyword>
<evidence type="ECO:0000313" key="3">
    <source>
        <dbReference type="EMBL" id="BCS82859.1"/>
    </source>
</evidence>
<evidence type="ECO:0000256" key="2">
    <source>
        <dbReference type="SAM" id="Phobius"/>
    </source>
</evidence>
<feature type="transmembrane region" description="Helical" evidence="2">
    <location>
        <begin position="12"/>
        <end position="27"/>
    </location>
</feature>
<sequence>MGNYISFKKEFGLIVVGAIIFTASYLWKDLLLEIENKFFPKGYGLTWRIIYTLLITIILVLVAIHLKSQFGLLNTETQQELNKKNINFDDSPIRDSDTGHDSDIGVSIDSSDASN</sequence>
<evidence type="ECO:0000256" key="1">
    <source>
        <dbReference type="SAM" id="MobiDB-lite"/>
    </source>
</evidence>
<accession>A0ABM7NRT6</accession>
<feature type="transmembrane region" description="Helical" evidence="2">
    <location>
        <begin position="47"/>
        <end position="66"/>
    </location>
</feature>
<keyword evidence="2" id="KW-1133">Transmembrane helix</keyword>
<protein>
    <submittedName>
        <fullName evidence="3">Uncharacterized protein</fullName>
    </submittedName>
</protein>
<feature type="compositionally biased region" description="Low complexity" evidence="1">
    <location>
        <begin position="104"/>
        <end position="115"/>
    </location>
</feature>
<organism evidence="3 4">
    <name type="scientific">Cotonvirus japonicus</name>
    <dbReference type="NCBI Taxonomy" id="2811091"/>
    <lineage>
        <taxon>Viruses</taxon>
        <taxon>Varidnaviria</taxon>
        <taxon>Bamfordvirae</taxon>
        <taxon>Nucleocytoviricota</taxon>
        <taxon>Megaviricetes</taxon>
        <taxon>Imitervirales</taxon>
        <taxon>Mimiviridae</taxon>
        <taxon>Megamimivirinae</taxon>
        <taxon>Cotonvirus</taxon>
        <taxon>Cotonvirus japonicum</taxon>
    </lineage>
</organism>
<dbReference type="GeneID" id="80558064"/>
<dbReference type="Proteomes" id="UP001321479">
    <property type="component" value="Segment"/>
</dbReference>
<feature type="region of interest" description="Disordered" evidence="1">
    <location>
        <begin position="84"/>
        <end position="115"/>
    </location>
</feature>
<reference evidence="3 4" key="1">
    <citation type="submission" date="2021-02" db="EMBL/GenBank/DDBJ databases">
        <title>Cotonvirus japonicus, which uses Golgi apparatus of host cells for its virion factory, phylogenetically links tailed tupanvirus and icosahedral mimivirus.</title>
        <authorList>
            <person name="Takahashi H."/>
            <person name="Fukaya S."/>
            <person name="Song C."/>
            <person name="Murata K."/>
            <person name="Takemura M."/>
        </authorList>
    </citation>
    <scope>NUCLEOTIDE SEQUENCE [LARGE SCALE GENOMIC DNA]</scope>
</reference>
<keyword evidence="4" id="KW-1185">Reference proteome</keyword>